<dbReference type="SUPFAM" id="SSF51556">
    <property type="entry name" value="Metallo-dependent hydrolases"/>
    <property type="match status" value="1"/>
</dbReference>
<dbReference type="InterPro" id="IPR032466">
    <property type="entry name" value="Metal_Hydrolase"/>
</dbReference>
<gene>
    <name evidence="3" type="primary">ade2</name>
    <name evidence="3" type="ORF">C8034_v009177</name>
</gene>
<comment type="caution">
    <text evidence="3">The sequence shown here is derived from an EMBL/GenBank/DDBJ whole genome shotgun (WGS) entry which is preliminary data.</text>
</comment>
<dbReference type="InterPro" id="IPR011059">
    <property type="entry name" value="Metal-dep_hydrolase_composite"/>
</dbReference>
<dbReference type="InterPro" id="IPR006680">
    <property type="entry name" value="Amidohydro-rel"/>
</dbReference>
<dbReference type="AlphaFoldDB" id="A0A4V3I3U3"/>
<organism evidence="3 4">
    <name type="scientific">Colletotrichum sidae</name>
    <dbReference type="NCBI Taxonomy" id="1347389"/>
    <lineage>
        <taxon>Eukaryota</taxon>
        <taxon>Fungi</taxon>
        <taxon>Dikarya</taxon>
        <taxon>Ascomycota</taxon>
        <taxon>Pezizomycotina</taxon>
        <taxon>Sordariomycetes</taxon>
        <taxon>Hypocreomycetidae</taxon>
        <taxon>Glomerellales</taxon>
        <taxon>Glomerellaceae</taxon>
        <taxon>Colletotrichum</taxon>
        <taxon>Colletotrichum orbiculare species complex</taxon>
    </lineage>
</organism>
<accession>A0A4V3I3U3</accession>
<dbReference type="PANTHER" id="PTHR43135">
    <property type="entry name" value="ALPHA-D-RIBOSE 1-METHYLPHOSPHONATE 5-TRIPHOSPHATE DIPHOSPHATASE"/>
    <property type="match status" value="1"/>
</dbReference>
<dbReference type="SUPFAM" id="SSF51338">
    <property type="entry name" value="Composite domain of metallo-dependent hydrolases"/>
    <property type="match status" value="1"/>
</dbReference>
<dbReference type="Gene3D" id="1.20.58.520">
    <property type="entry name" value="Amidohydrolase"/>
    <property type="match status" value="2"/>
</dbReference>
<name>A0A4V3I3U3_9PEZI</name>
<proteinExistence type="predicted"/>
<dbReference type="EMBL" id="QAPF01000037">
    <property type="protein sequence ID" value="TEA20175.1"/>
    <property type="molecule type" value="Genomic_DNA"/>
</dbReference>
<evidence type="ECO:0000259" key="2">
    <source>
        <dbReference type="Pfam" id="PF01979"/>
    </source>
</evidence>
<dbReference type="PANTHER" id="PTHR43135:SF3">
    <property type="entry name" value="ALPHA-D-RIBOSE 1-METHYLPHOSPHONATE 5-TRIPHOSPHATE DIPHOSPHATASE"/>
    <property type="match status" value="1"/>
</dbReference>
<dbReference type="Gene3D" id="3.30.110.90">
    <property type="entry name" value="Amidohydrolase"/>
    <property type="match status" value="2"/>
</dbReference>
<dbReference type="GO" id="GO:0016810">
    <property type="term" value="F:hydrolase activity, acting on carbon-nitrogen (but not peptide) bonds"/>
    <property type="evidence" value="ECO:0007669"/>
    <property type="project" value="InterPro"/>
</dbReference>
<keyword evidence="4" id="KW-1185">Reference proteome</keyword>
<feature type="compositionally biased region" description="Basic and acidic residues" evidence="1">
    <location>
        <begin position="286"/>
        <end position="295"/>
    </location>
</feature>
<dbReference type="Gene3D" id="3.40.50.10910">
    <property type="entry name" value="Amidohydrolase"/>
    <property type="match status" value="1"/>
</dbReference>
<dbReference type="InterPro" id="IPR051781">
    <property type="entry name" value="Metallo-dep_Hydrolase"/>
</dbReference>
<reference evidence="3 4" key="1">
    <citation type="submission" date="2018-11" db="EMBL/GenBank/DDBJ databases">
        <title>Genome sequence and assembly of Colletotrichum sidae.</title>
        <authorList>
            <person name="Gan P."/>
            <person name="Shirasu K."/>
        </authorList>
    </citation>
    <scope>NUCLEOTIDE SEQUENCE [LARGE SCALE GENOMIC DNA]</scope>
    <source>
        <strain evidence="3 4">CBS 518.97</strain>
    </source>
</reference>
<dbReference type="Pfam" id="PF01979">
    <property type="entry name" value="Amidohydro_1"/>
    <property type="match status" value="1"/>
</dbReference>
<protein>
    <submittedName>
        <fullName evidence="3">Adenine deaminase 2</fullName>
    </submittedName>
</protein>
<evidence type="ECO:0000256" key="1">
    <source>
        <dbReference type="SAM" id="MobiDB-lite"/>
    </source>
</evidence>
<feature type="domain" description="Amidohydrolase-related" evidence="2">
    <location>
        <begin position="71"/>
        <end position="414"/>
    </location>
</feature>
<dbReference type="Gene3D" id="2.30.40.10">
    <property type="entry name" value="Urease, subunit C, domain 1"/>
    <property type="match status" value="2"/>
</dbReference>
<evidence type="ECO:0000313" key="4">
    <source>
        <dbReference type="Proteomes" id="UP000295604"/>
    </source>
</evidence>
<feature type="region of interest" description="Disordered" evidence="1">
    <location>
        <begin position="243"/>
        <end position="299"/>
    </location>
</feature>
<dbReference type="Proteomes" id="UP000295604">
    <property type="component" value="Unassembled WGS sequence"/>
</dbReference>
<evidence type="ECO:0000313" key="3">
    <source>
        <dbReference type="EMBL" id="TEA20175.1"/>
    </source>
</evidence>
<sequence>MVKITIQNVRVFDSEVIQDPKDVVITHSSGSIVDPMNDGSAEDTSDVVIDGQGCTLVPGFIDVYANIKGANAALGTFASHGITTVIDLSSNTQQCQALRVYAAGRTRLPTVLTSGTEAAPARGFQPHLYDNPDEEVIRTPEDAVAFVSARATGPDRADFIKVVVDLHSLDDSLLRTIVDAAHAHKKLTIARTSGKASYERAMRAGFDIFVHAPLDAPLDPELARNMAAQQKILVPTLNMMRDRVAGSSPGAGQPSTLEERIPPGFPVPGIAGNKSDKNNDDDDDRVADRGSRIHSDPGIVKGNTYNNAVESVRAAYEAGVTICAGTTANVIPGSQIPFGQSLHEELRLLVEAGMSELDVLRSATCVAATAFRLKDRGIIRGGLRADLVLIDGDPLEDISATRRIKKIWIQGEEVEPEHQGR</sequence>